<dbReference type="Pfam" id="PF10292">
    <property type="entry name" value="7TM_GPCR_Srab"/>
    <property type="match status" value="1"/>
</dbReference>
<evidence type="ECO:0000313" key="6">
    <source>
        <dbReference type="Proteomes" id="UP000095282"/>
    </source>
</evidence>
<reference evidence="7" key="1">
    <citation type="submission" date="2016-11" db="UniProtKB">
        <authorList>
            <consortium name="WormBaseParasite"/>
        </authorList>
    </citation>
    <scope>IDENTIFICATION</scope>
</reference>
<evidence type="ECO:0000256" key="3">
    <source>
        <dbReference type="ARBA" id="ARBA00022989"/>
    </source>
</evidence>
<dbReference type="Proteomes" id="UP000095282">
    <property type="component" value="Unplaced"/>
</dbReference>
<keyword evidence="3 5" id="KW-1133">Transmembrane helix</keyword>
<comment type="subcellular location">
    <subcellularLocation>
        <location evidence="1">Membrane</location>
        <topology evidence="1">Multi-pass membrane protein</topology>
    </subcellularLocation>
</comment>
<accession>A0A1I7U9E3</accession>
<protein>
    <submittedName>
        <fullName evidence="7">Solute carrier family 40 protein</fullName>
    </submittedName>
</protein>
<keyword evidence="6" id="KW-1185">Reference proteome</keyword>
<feature type="transmembrane region" description="Helical" evidence="5">
    <location>
        <begin position="105"/>
        <end position="125"/>
    </location>
</feature>
<sequence>MDLYNYMTIENPCDMIPNIYRCFILRFMYNSGLWLTNSTAISLILERWLATIRSMTYEEDSILIGFFVAVVQLLVAALPLCFLYSQTRFDLTMYYCTTSVISAPYFPQVGAGISSFFQIAGFLSFRYLLHVNKVRVDVAYEKHQIPLQKLREMDAHSSLSNRFQLEQNISSIICLKTFAKMSVFYIVFQNSCFMILMYFAADLKRYQFYAILELNGSWPAYGLVSVLVLANTIKKLRRRIDEELKGQIKLPNQTYIERFKKQIS</sequence>
<evidence type="ECO:0000313" key="7">
    <source>
        <dbReference type="WBParaSite" id="Csp11.Scaffold629.g16200.t2"/>
    </source>
</evidence>
<feature type="transmembrane region" description="Helical" evidence="5">
    <location>
        <begin position="207"/>
        <end position="230"/>
    </location>
</feature>
<keyword evidence="2 5" id="KW-0812">Transmembrane</keyword>
<dbReference type="InterPro" id="IPR019408">
    <property type="entry name" value="7TM_GPCR_serpentine_rcpt_Srab"/>
</dbReference>
<evidence type="ECO:0000256" key="1">
    <source>
        <dbReference type="ARBA" id="ARBA00004141"/>
    </source>
</evidence>
<dbReference type="STRING" id="1561998.A0A1I7U9E3"/>
<evidence type="ECO:0000256" key="5">
    <source>
        <dbReference type="SAM" id="Phobius"/>
    </source>
</evidence>
<name>A0A1I7U9E3_9PELO</name>
<evidence type="ECO:0000256" key="2">
    <source>
        <dbReference type="ARBA" id="ARBA00022692"/>
    </source>
</evidence>
<dbReference type="WBParaSite" id="Csp11.Scaffold629.g16200.t2">
    <property type="protein sequence ID" value="Csp11.Scaffold629.g16200.t2"/>
    <property type="gene ID" value="Csp11.Scaffold629.g16200"/>
</dbReference>
<dbReference type="GO" id="GO:0016020">
    <property type="term" value="C:membrane"/>
    <property type="evidence" value="ECO:0007669"/>
    <property type="project" value="UniProtKB-SubCell"/>
</dbReference>
<dbReference type="InterPro" id="IPR053286">
    <property type="entry name" value="Nematode_rcpt-like_srab"/>
</dbReference>
<dbReference type="PANTHER" id="PTHR46561:SF4">
    <property type="entry name" value="SERPENTINE RECEPTOR, CLASS AB (CLASS A-LIKE)"/>
    <property type="match status" value="1"/>
</dbReference>
<dbReference type="PANTHER" id="PTHR46561">
    <property type="entry name" value="SERPENTINE RECEPTOR, CLASS AB (CLASS A-LIKE)-RELATED"/>
    <property type="match status" value="1"/>
</dbReference>
<feature type="transmembrane region" description="Helical" evidence="5">
    <location>
        <begin position="183"/>
        <end position="201"/>
    </location>
</feature>
<dbReference type="eggNOG" id="ENOG502TGS5">
    <property type="taxonomic scope" value="Eukaryota"/>
</dbReference>
<feature type="transmembrane region" description="Helical" evidence="5">
    <location>
        <begin position="62"/>
        <end position="85"/>
    </location>
</feature>
<proteinExistence type="predicted"/>
<dbReference type="AlphaFoldDB" id="A0A1I7U9E3"/>
<keyword evidence="4 5" id="KW-0472">Membrane</keyword>
<organism evidence="6 7">
    <name type="scientific">Caenorhabditis tropicalis</name>
    <dbReference type="NCBI Taxonomy" id="1561998"/>
    <lineage>
        <taxon>Eukaryota</taxon>
        <taxon>Metazoa</taxon>
        <taxon>Ecdysozoa</taxon>
        <taxon>Nematoda</taxon>
        <taxon>Chromadorea</taxon>
        <taxon>Rhabditida</taxon>
        <taxon>Rhabditina</taxon>
        <taxon>Rhabditomorpha</taxon>
        <taxon>Rhabditoidea</taxon>
        <taxon>Rhabditidae</taxon>
        <taxon>Peloderinae</taxon>
        <taxon>Caenorhabditis</taxon>
    </lineage>
</organism>
<evidence type="ECO:0000256" key="4">
    <source>
        <dbReference type="ARBA" id="ARBA00023136"/>
    </source>
</evidence>